<evidence type="ECO:0000313" key="1">
    <source>
        <dbReference type="EMBL" id="SDA37017.1"/>
    </source>
</evidence>
<dbReference type="RefSeq" id="WP_149730677.1">
    <property type="nucleotide sequence ID" value="NZ_FMXB01000001.1"/>
</dbReference>
<dbReference type="AlphaFoldDB" id="A0A1G5UVD4"/>
<reference evidence="1 2" key="1">
    <citation type="submission" date="2016-10" db="EMBL/GenBank/DDBJ databases">
        <authorList>
            <person name="Varghese N."/>
            <person name="Submissions S."/>
        </authorList>
    </citation>
    <scope>NUCLEOTIDE SEQUENCE [LARGE SCALE GENOMIC DNA]</scope>
    <source>
        <strain evidence="1 2">DSM 16643</strain>
    </source>
</reference>
<dbReference type="EMBL" id="FMXB01000001">
    <property type="protein sequence ID" value="SDA37017.1"/>
    <property type="molecule type" value="Genomic_DNA"/>
</dbReference>
<evidence type="ECO:0000313" key="2">
    <source>
        <dbReference type="Proteomes" id="UP000323439"/>
    </source>
</evidence>
<protein>
    <recommendedName>
        <fullName evidence="3">Transposase</fullName>
    </recommendedName>
</protein>
<evidence type="ECO:0008006" key="3">
    <source>
        <dbReference type="Google" id="ProtNLM"/>
    </source>
</evidence>
<name>A0A1G5UVD4_9EURY</name>
<dbReference type="Proteomes" id="UP000323439">
    <property type="component" value="Unassembled WGS sequence"/>
</dbReference>
<accession>A0A1G5UVD4</accession>
<gene>
    <name evidence="1" type="ORF">SAMN02910315_00016</name>
</gene>
<proteinExistence type="predicted"/>
<sequence length="65" mass="8260">MYPTHKKIKRSRYEKLKKDYLKKDRTLHSLYMELNEEIHIERQTFFRLIDMIRMEEGYKPLNRKK</sequence>
<organism evidence="1 2">
    <name type="scientific">Methanobrevibacter millerae</name>
    <dbReference type="NCBI Taxonomy" id="230361"/>
    <lineage>
        <taxon>Archaea</taxon>
        <taxon>Methanobacteriati</taxon>
        <taxon>Methanobacteriota</taxon>
        <taxon>Methanomada group</taxon>
        <taxon>Methanobacteria</taxon>
        <taxon>Methanobacteriales</taxon>
        <taxon>Methanobacteriaceae</taxon>
        <taxon>Methanobrevibacter</taxon>
    </lineage>
</organism>
<keyword evidence="2" id="KW-1185">Reference proteome</keyword>